<name>A0A2A9NLA3_9AGAR</name>
<dbReference type="InterPro" id="IPR004506">
    <property type="entry name" value="MnmA-like"/>
</dbReference>
<evidence type="ECO:0000259" key="12">
    <source>
        <dbReference type="Pfam" id="PF20258"/>
    </source>
</evidence>
<evidence type="ECO:0000256" key="4">
    <source>
        <dbReference type="ARBA" id="ARBA00022555"/>
    </source>
</evidence>
<dbReference type="InterPro" id="IPR046885">
    <property type="entry name" value="MnmA-like_C"/>
</dbReference>
<keyword evidence="7" id="KW-0547">Nucleotide-binding</keyword>
<dbReference type="Pfam" id="PF20258">
    <property type="entry name" value="tRNA_Me_trans_C"/>
    <property type="match status" value="1"/>
</dbReference>
<feature type="domain" description="tRNA-specific 2-thiouridylase MnmA-like C-terminal" evidence="12">
    <location>
        <begin position="283"/>
        <end position="364"/>
    </location>
</feature>
<dbReference type="GO" id="GO:0000049">
    <property type="term" value="F:tRNA binding"/>
    <property type="evidence" value="ECO:0007669"/>
    <property type="project" value="UniProtKB-KW"/>
</dbReference>
<keyword evidence="10" id="KW-1015">Disulfide bond</keyword>
<dbReference type="InterPro" id="IPR023382">
    <property type="entry name" value="MnmA-like_central_sf"/>
</dbReference>
<dbReference type="Pfam" id="PF03054">
    <property type="entry name" value="tRNA_Me_trans"/>
    <property type="match status" value="1"/>
</dbReference>
<dbReference type="FunFam" id="3.40.50.620:FF:000115">
    <property type="entry name" value="tRNA-specific 2-thiouridylase MnmA"/>
    <property type="match status" value="1"/>
</dbReference>
<dbReference type="NCBIfam" id="TIGR00420">
    <property type="entry name" value="trmU"/>
    <property type="match status" value="1"/>
</dbReference>
<evidence type="ECO:0000256" key="1">
    <source>
        <dbReference type="ARBA" id="ARBA00003986"/>
    </source>
</evidence>
<dbReference type="Gene3D" id="2.30.30.280">
    <property type="entry name" value="Adenine nucleotide alpha hydrolases-like domains"/>
    <property type="match status" value="1"/>
</dbReference>
<accession>A0A2A9NLA3</accession>
<dbReference type="CDD" id="cd01998">
    <property type="entry name" value="MnmA_TRMU-like"/>
    <property type="match status" value="1"/>
</dbReference>
<dbReference type="EMBL" id="KZ302060">
    <property type="protein sequence ID" value="PFH48490.1"/>
    <property type="molecule type" value="Genomic_DNA"/>
</dbReference>
<keyword evidence="9" id="KW-0694">RNA-binding</keyword>
<keyword evidence="6" id="KW-0819">tRNA processing</keyword>
<keyword evidence="8" id="KW-0067">ATP-binding</keyword>
<evidence type="ECO:0000313" key="14">
    <source>
        <dbReference type="EMBL" id="PFH48490.1"/>
    </source>
</evidence>
<dbReference type="Gene3D" id="3.40.50.620">
    <property type="entry name" value="HUPs"/>
    <property type="match status" value="1"/>
</dbReference>
<dbReference type="GO" id="GO:0005739">
    <property type="term" value="C:mitochondrion"/>
    <property type="evidence" value="ECO:0007669"/>
    <property type="project" value="TreeGrafter"/>
</dbReference>
<comment type="function">
    <text evidence="1">Catalyzes the 2-thiolation of uridine at the wobble position (U34) of mitochondrial tRNA(Lys), tRNA(Glu) and tRNA(Gln). Required for the formation of 5-taurinomethyl-2-thiouridine (tm5s2U) of mitochondrial tRNA(Lys), tRNA(Glu), and tRNA(Gln) at the wobble position. ATP is required to activate the C2 atom of the wobble base.</text>
</comment>
<dbReference type="PANTHER" id="PTHR11933">
    <property type="entry name" value="TRNA 5-METHYLAMINOMETHYL-2-THIOURIDYLATE -METHYLTRANSFERASE"/>
    <property type="match status" value="1"/>
</dbReference>
<dbReference type="InterPro" id="IPR014729">
    <property type="entry name" value="Rossmann-like_a/b/a_fold"/>
</dbReference>
<evidence type="ECO:0000256" key="2">
    <source>
        <dbReference type="ARBA" id="ARBA00006191"/>
    </source>
</evidence>
<feature type="domain" description="tRNA-specific 2-thiouridylase MnmA-like central" evidence="13">
    <location>
        <begin position="211"/>
        <end position="273"/>
    </location>
</feature>
<evidence type="ECO:0000256" key="6">
    <source>
        <dbReference type="ARBA" id="ARBA00022694"/>
    </source>
</evidence>
<dbReference type="NCBIfam" id="NF001138">
    <property type="entry name" value="PRK00143.1"/>
    <property type="match status" value="1"/>
</dbReference>
<evidence type="ECO:0000256" key="7">
    <source>
        <dbReference type="ARBA" id="ARBA00022741"/>
    </source>
</evidence>
<evidence type="ECO:0000313" key="15">
    <source>
        <dbReference type="Proteomes" id="UP000242287"/>
    </source>
</evidence>
<keyword evidence="15" id="KW-1185">Reference proteome</keyword>
<dbReference type="OrthoDB" id="3685at2759"/>
<dbReference type="Gene3D" id="2.40.30.10">
    <property type="entry name" value="Translation factors"/>
    <property type="match status" value="1"/>
</dbReference>
<dbReference type="AlphaFoldDB" id="A0A2A9NLA3"/>
<dbReference type="GO" id="GO:0005524">
    <property type="term" value="F:ATP binding"/>
    <property type="evidence" value="ECO:0007669"/>
    <property type="project" value="UniProtKB-KW"/>
</dbReference>
<dbReference type="Proteomes" id="UP000242287">
    <property type="component" value="Unassembled WGS sequence"/>
</dbReference>
<evidence type="ECO:0000256" key="9">
    <source>
        <dbReference type="ARBA" id="ARBA00022884"/>
    </source>
</evidence>
<dbReference type="STRING" id="703135.A0A2A9NLA3"/>
<dbReference type="PANTHER" id="PTHR11933:SF5">
    <property type="entry name" value="MITOCHONDRIAL TRNA-SPECIFIC 2-THIOURIDYLASE 1"/>
    <property type="match status" value="1"/>
</dbReference>
<evidence type="ECO:0000256" key="3">
    <source>
        <dbReference type="ARBA" id="ARBA00011953"/>
    </source>
</evidence>
<dbReference type="GO" id="GO:0016783">
    <property type="term" value="F:sulfurtransferase activity"/>
    <property type="evidence" value="ECO:0007669"/>
    <property type="project" value="InterPro"/>
</dbReference>
<dbReference type="InterPro" id="IPR046884">
    <property type="entry name" value="MnmA-like_central"/>
</dbReference>
<evidence type="ECO:0000256" key="10">
    <source>
        <dbReference type="ARBA" id="ARBA00023157"/>
    </source>
</evidence>
<sequence>MSGGVDSSLTARLLSQKDYDLSAVYMRNWDTRDESGTDKGCEWEKDWEDVQRVCRMLDIPCQMVDLSREYWNRVFEPSLDTWQAGSTPNPDVWCNREIKFGALLDHLPKNSSSRRKTWLATGHYARKEWSMEGPNSDIPRPRLLRALDIHKDQSYFLSSITEEGLAQALFPLGRYTKMQVRELARNYRLPTAARKESMGICFVGQKAKFNKFLSSYLPSRPGPIYDAFSKEQIGEHTGLWNYTIGENARLAGKSARMYVAKKDPSTNSIHVVRGGDNPALYSNAFRVTDFRWIWPESPPAILHHSSGSPFQILYRYRMKHTVGFVEMESTSKFTITFTEPQKAVTPGQVAALYQNDVCLGCGTISATLPDISTL</sequence>
<evidence type="ECO:0000256" key="11">
    <source>
        <dbReference type="ARBA" id="ARBA00049564"/>
    </source>
</evidence>
<dbReference type="SUPFAM" id="SSF52402">
    <property type="entry name" value="Adenine nucleotide alpha hydrolases-like"/>
    <property type="match status" value="1"/>
</dbReference>
<dbReference type="Pfam" id="PF20259">
    <property type="entry name" value="tRNA_Me_trans_M"/>
    <property type="match status" value="1"/>
</dbReference>
<evidence type="ECO:0000256" key="8">
    <source>
        <dbReference type="ARBA" id="ARBA00022840"/>
    </source>
</evidence>
<keyword evidence="5" id="KW-0808">Transferase</keyword>
<evidence type="ECO:0000256" key="5">
    <source>
        <dbReference type="ARBA" id="ARBA00022679"/>
    </source>
</evidence>
<dbReference type="GO" id="GO:0002143">
    <property type="term" value="P:tRNA wobble position uridine thiolation"/>
    <property type="evidence" value="ECO:0007669"/>
    <property type="project" value="TreeGrafter"/>
</dbReference>
<comment type="catalytic activity">
    <reaction evidence="11">
        <text>5-taurinomethyluridine(34) in tRNA + S-sulfanyl-L-cysteinyl-[protein] + AH2 + ATP = 5-taurinomethyl-2-thiouridine(34) in tRNA + L-cysteinyl-[protein] + A + AMP + diphosphate + H(+)</text>
        <dbReference type="Rhea" id="RHEA:47040"/>
        <dbReference type="Rhea" id="RHEA-COMP:10131"/>
        <dbReference type="Rhea" id="RHEA-COMP:11726"/>
        <dbReference type="Rhea" id="RHEA-COMP:11732"/>
        <dbReference type="Rhea" id="RHEA-COMP:11733"/>
        <dbReference type="ChEBI" id="CHEBI:13193"/>
        <dbReference type="ChEBI" id="CHEBI:15378"/>
        <dbReference type="ChEBI" id="CHEBI:17499"/>
        <dbReference type="ChEBI" id="CHEBI:29950"/>
        <dbReference type="ChEBI" id="CHEBI:30616"/>
        <dbReference type="ChEBI" id="CHEBI:33019"/>
        <dbReference type="ChEBI" id="CHEBI:61963"/>
        <dbReference type="ChEBI" id="CHEBI:87171"/>
        <dbReference type="ChEBI" id="CHEBI:87172"/>
        <dbReference type="ChEBI" id="CHEBI:456215"/>
        <dbReference type="EC" id="2.8.1.14"/>
    </reaction>
</comment>
<evidence type="ECO:0000259" key="13">
    <source>
        <dbReference type="Pfam" id="PF20259"/>
    </source>
</evidence>
<dbReference type="EC" id="2.8.1.14" evidence="3"/>
<reference evidence="14 15" key="1">
    <citation type="submission" date="2014-02" db="EMBL/GenBank/DDBJ databases">
        <title>Transposable element dynamics among asymbiotic and ectomycorrhizal Amanita fungi.</title>
        <authorList>
            <consortium name="DOE Joint Genome Institute"/>
            <person name="Hess J."/>
            <person name="Skrede I."/>
            <person name="Wolfe B."/>
            <person name="LaButti K."/>
            <person name="Ohm R.A."/>
            <person name="Grigoriev I.V."/>
            <person name="Pringle A."/>
        </authorList>
    </citation>
    <scope>NUCLEOTIDE SEQUENCE [LARGE SCALE GENOMIC DNA]</scope>
    <source>
        <strain evidence="14 15">SKay4041</strain>
    </source>
</reference>
<keyword evidence="4" id="KW-0820">tRNA-binding</keyword>
<organism evidence="14 15">
    <name type="scientific">Amanita thiersii Skay4041</name>
    <dbReference type="NCBI Taxonomy" id="703135"/>
    <lineage>
        <taxon>Eukaryota</taxon>
        <taxon>Fungi</taxon>
        <taxon>Dikarya</taxon>
        <taxon>Basidiomycota</taxon>
        <taxon>Agaricomycotina</taxon>
        <taxon>Agaricomycetes</taxon>
        <taxon>Agaricomycetidae</taxon>
        <taxon>Agaricales</taxon>
        <taxon>Pluteineae</taxon>
        <taxon>Amanitaceae</taxon>
        <taxon>Amanita</taxon>
    </lineage>
</organism>
<proteinExistence type="inferred from homology"/>
<comment type="similarity">
    <text evidence="2">Belongs to the MnmA/TRMU family.</text>
</comment>
<gene>
    <name evidence="14" type="ORF">AMATHDRAFT_149781</name>
</gene>
<protein>
    <recommendedName>
        <fullName evidence="3">tRNA-5-taurinomethyluridine 2-sulfurtransferase</fullName>
        <ecNumber evidence="3">2.8.1.14</ecNumber>
    </recommendedName>
</protein>